<gene>
    <name evidence="3" type="ORF">DEW08_01535</name>
</gene>
<evidence type="ECO:0000259" key="1">
    <source>
        <dbReference type="Pfam" id="PF03354"/>
    </source>
</evidence>
<keyword evidence="4" id="KW-1185">Reference proteome</keyword>
<organism evidence="3 4">
    <name type="scientific">Azospirillum thermophilum</name>
    <dbReference type="NCBI Taxonomy" id="2202148"/>
    <lineage>
        <taxon>Bacteria</taxon>
        <taxon>Pseudomonadati</taxon>
        <taxon>Pseudomonadota</taxon>
        <taxon>Alphaproteobacteria</taxon>
        <taxon>Rhodospirillales</taxon>
        <taxon>Azospirillaceae</taxon>
        <taxon>Azospirillum</taxon>
    </lineage>
</organism>
<name>A0A2S2CKJ8_9PROT</name>
<dbReference type="AlphaFoldDB" id="A0A2S2CKJ8"/>
<evidence type="ECO:0000313" key="3">
    <source>
        <dbReference type="EMBL" id="AWK85038.1"/>
    </source>
</evidence>
<proteinExistence type="predicted"/>
<dbReference type="InterPro" id="IPR005021">
    <property type="entry name" value="Terminase_largesu-like"/>
</dbReference>
<evidence type="ECO:0000313" key="4">
    <source>
        <dbReference type="Proteomes" id="UP000245629"/>
    </source>
</evidence>
<dbReference type="GO" id="GO:0004519">
    <property type="term" value="F:endonuclease activity"/>
    <property type="evidence" value="ECO:0007669"/>
    <property type="project" value="InterPro"/>
</dbReference>
<dbReference type="Pfam" id="PF03354">
    <property type="entry name" value="TerL_ATPase"/>
    <property type="match status" value="1"/>
</dbReference>
<dbReference type="InterPro" id="IPR027417">
    <property type="entry name" value="P-loop_NTPase"/>
</dbReference>
<evidence type="ECO:0000259" key="2">
    <source>
        <dbReference type="Pfam" id="PF20441"/>
    </source>
</evidence>
<dbReference type="InterPro" id="IPR046461">
    <property type="entry name" value="TerL_ATPase"/>
</dbReference>
<dbReference type="Proteomes" id="UP000245629">
    <property type="component" value="Chromosome 1"/>
</dbReference>
<accession>A0A2S2CKJ8</accession>
<dbReference type="Gene3D" id="3.40.50.300">
    <property type="entry name" value="P-loop containing nucleotide triphosphate hydrolases"/>
    <property type="match status" value="1"/>
</dbReference>
<sequence>MASKKPTRSKATSVDRPTAYAMAVDRGEIVAGPHIRAACARHLRDLKDGSKRGLKWDTAAVDRVLGFFRDILRLNGGEHEGKPFEVLEWQAFILGSLFGWKGADGYRRFRVGYVETGKGSGKSPLAAGIGLYMLMADGEPRAEVYAAATKKDQAMILFRDAVSMVNQSPELTKRITKSGTGLNVWNLAYLQNGSFFRPISSDDGQSGPRPHCALLDEIHEHKNGQVVEMMRAGTKGRRQALIFMITNSGTDRTSVCYDYHDYAAKVAAGQIEDDAFFGFVAGLDDEDDPFKDEACWPKANPSYGITFGPKYLREQVTQARGMPAKEGIVRRLNFCQWTDAADHWIGSDLWESCQASFDLDDLRGRPAYMALDLSSKRDLTALAMVWKAEDGTLDAAVWFWTPLDTLEERARQDKVPYQTWANDPRGFLTALPGRAIDYGYAARKVAELNGQHDVKALAYDQWRVDEFVRELDEVGVDSWVWDGPNSREGSGLCLMRHGQGYGGGNSDKLLWMPRSVDLLEQAIMQGRLRVLVNPVLNWNSASAVLETDPAGNKKWEKRKSTGRIDGIVALCMAIGAAEAQVGGGPSVYEARGILFV</sequence>
<feature type="domain" description="Terminase large subunit-like ATPase" evidence="1">
    <location>
        <begin position="88"/>
        <end position="263"/>
    </location>
</feature>
<dbReference type="PANTHER" id="PTHR41287:SF1">
    <property type="entry name" value="PROTEIN YMFN"/>
    <property type="match status" value="1"/>
</dbReference>
<reference evidence="4" key="1">
    <citation type="submission" date="2018-05" db="EMBL/GenBank/DDBJ databases">
        <title>Azospirillum thermophila sp. nov., a novel isolated from hot spring.</title>
        <authorList>
            <person name="Zhao Z."/>
        </authorList>
    </citation>
    <scope>NUCLEOTIDE SEQUENCE [LARGE SCALE GENOMIC DNA]</scope>
    <source>
        <strain evidence="4">CFH 70021</strain>
    </source>
</reference>
<dbReference type="InterPro" id="IPR046462">
    <property type="entry name" value="TerL_nuclease"/>
</dbReference>
<dbReference type="Pfam" id="PF20441">
    <property type="entry name" value="TerL_nuclease"/>
    <property type="match status" value="2"/>
</dbReference>
<dbReference type="EMBL" id="CP029352">
    <property type="protein sequence ID" value="AWK85038.1"/>
    <property type="molecule type" value="Genomic_DNA"/>
</dbReference>
<feature type="domain" description="Terminase large subunit-like endonuclease" evidence="2">
    <location>
        <begin position="513"/>
        <end position="578"/>
    </location>
</feature>
<dbReference type="OrthoDB" id="9760250at2"/>
<dbReference type="RefSeq" id="WP_109323873.1">
    <property type="nucleotide sequence ID" value="NZ_CP029352.1"/>
</dbReference>
<feature type="domain" description="Terminase large subunit-like endonuclease" evidence="2">
    <location>
        <begin position="271"/>
        <end position="477"/>
    </location>
</feature>
<dbReference type="KEGG" id="azz:DEW08_01535"/>
<dbReference type="PANTHER" id="PTHR41287">
    <property type="match status" value="1"/>
</dbReference>
<protein>
    <submittedName>
        <fullName evidence="3">Phage terminase small subunit P27 family</fullName>
    </submittedName>
</protein>